<feature type="binding site" evidence="6">
    <location>
        <begin position="199"/>
        <end position="203"/>
    </location>
    <ligand>
        <name>AMP</name>
        <dbReference type="ChEBI" id="CHEBI:456215"/>
    </ligand>
</feature>
<protein>
    <recommendedName>
        <fullName evidence="6">ADP-dependent (S)-NAD(P)H-hydrate dehydratase</fullName>
        <ecNumber evidence="6">4.2.1.136</ecNumber>
    </recommendedName>
    <alternativeName>
        <fullName evidence="6">ADP-dependent NAD(P)HX dehydratase</fullName>
    </alternativeName>
</protein>
<evidence type="ECO:0000256" key="4">
    <source>
        <dbReference type="ARBA" id="ARBA00023027"/>
    </source>
</evidence>
<name>A0A7G9S4N7_9MICO</name>
<reference evidence="8 9" key="1">
    <citation type="submission" date="2020-08" db="EMBL/GenBank/DDBJ databases">
        <title>Genome sequence of Leucobacter denitrificans KACC 14055T.</title>
        <authorList>
            <person name="Hyun D.-W."/>
            <person name="Bae J.-W."/>
        </authorList>
    </citation>
    <scope>NUCLEOTIDE SEQUENCE [LARGE SCALE GENOMIC DNA]</scope>
    <source>
        <strain evidence="8 9">KACC 14055</strain>
    </source>
</reference>
<keyword evidence="4 6" id="KW-0520">NAD</keyword>
<dbReference type="PROSITE" id="PS51383">
    <property type="entry name" value="YJEF_C_3"/>
    <property type="match status" value="1"/>
</dbReference>
<dbReference type="InterPro" id="IPR029056">
    <property type="entry name" value="Ribokinase-like"/>
</dbReference>
<dbReference type="EMBL" id="CP060716">
    <property type="protein sequence ID" value="QNN62812.1"/>
    <property type="molecule type" value="Genomic_DNA"/>
</dbReference>
<evidence type="ECO:0000256" key="2">
    <source>
        <dbReference type="ARBA" id="ARBA00022840"/>
    </source>
</evidence>
<dbReference type="Proteomes" id="UP000515934">
    <property type="component" value="Chromosome"/>
</dbReference>
<dbReference type="CDD" id="cd01171">
    <property type="entry name" value="YXKO-related"/>
    <property type="match status" value="1"/>
</dbReference>
<comment type="subunit">
    <text evidence="6">Homotetramer.</text>
</comment>
<dbReference type="PANTHER" id="PTHR12592">
    <property type="entry name" value="ATP-DEPENDENT (S)-NAD(P)H-HYDRATE DEHYDRATASE FAMILY MEMBER"/>
    <property type="match status" value="1"/>
</dbReference>
<dbReference type="EC" id="4.2.1.136" evidence="6"/>
<keyword evidence="9" id="KW-1185">Reference proteome</keyword>
<feature type="binding site" evidence="6">
    <location>
        <position position="43"/>
    </location>
    <ligand>
        <name>(6S)-NADPHX</name>
        <dbReference type="ChEBI" id="CHEBI:64076"/>
    </ligand>
</feature>
<sequence length="301" mass="30331">MNSDHLWSEHDGASLLIAPGPGSHKYSRGVLGLRTGSAAYPGAAVLGAESAWHTGIGSVRFISQLDDGDPPFGLPTPAAAVLASRPETVFSSDTAADRNKCDAWVIGSGTDSAARSFAETTALTEILGADSPVVVDAGALDMLTSASVKAPVILTPHFGEFQYLLTASGLDSIDGSDHDARVTAARALAGRLGATVLLKGSRTLAAAPSGEWYEYGPATPWLATAGTGDVLAGALATLAATHSARSTVDHHRLAQLGVTAAMLHDRAARAASAAAGVPQGGPITALAVARALSGAVAELLP</sequence>
<evidence type="ECO:0000313" key="8">
    <source>
        <dbReference type="EMBL" id="QNN62812.1"/>
    </source>
</evidence>
<feature type="binding site" evidence="6">
    <location>
        <position position="157"/>
    </location>
    <ligand>
        <name>(6S)-NADPHX</name>
        <dbReference type="ChEBI" id="CHEBI:64076"/>
    </ligand>
</feature>
<dbReference type="GO" id="GO:0110051">
    <property type="term" value="P:metabolite repair"/>
    <property type="evidence" value="ECO:0007669"/>
    <property type="project" value="TreeGrafter"/>
</dbReference>
<evidence type="ECO:0000256" key="6">
    <source>
        <dbReference type="HAMAP-Rule" id="MF_01965"/>
    </source>
</evidence>
<feature type="binding site" evidence="6">
    <location>
        <position position="229"/>
    </location>
    <ligand>
        <name>(6S)-NADPHX</name>
        <dbReference type="ChEBI" id="CHEBI:64076"/>
    </ligand>
</feature>
<dbReference type="GO" id="GO:0005524">
    <property type="term" value="F:ATP binding"/>
    <property type="evidence" value="ECO:0007669"/>
    <property type="project" value="UniProtKB-KW"/>
</dbReference>
<dbReference type="RefSeq" id="WP_187555282.1">
    <property type="nucleotide sequence ID" value="NZ_CP060716.1"/>
</dbReference>
<dbReference type="GO" id="GO:0052856">
    <property type="term" value="F:NAD(P)HX epimerase activity"/>
    <property type="evidence" value="ECO:0007669"/>
    <property type="project" value="TreeGrafter"/>
</dbReference>
<keyword evidence="5 6" id="KW-0456">Lyase</keyword>
<evidence type="ECO:0000259" key="7">
    <source>
        <dbReference type="PROSITE" id="PS51383"/>
    </source>
</evidence>
<organism evidence="8 9">
    <name type="scientific">Leucobacter denitrificans</name>
    <dbReference type="NCBI Taxonomy" id="683042"/>
    <lineage>
        <taxon>Bacteria</taxon>
        <taxon>Bacillati</taxon>
        <taxon>Actinomycetota</taxon>
        <taxon>Actinomycetes</taxon>
        <taxon>Micrococcales</taxon>
        <taxon>Microbacteriaceae</taxon>
        <taxon>Leucobacter</taxon>
    </lineage>
</organism>
<dbReference type="SUPFAM" id="SSF53613">
    <property type="entry name" value="Ribokinase-like"/>
    <property type="match status" value="1"/>
</dbReference>
<dbReference type="GO" id="GO:0046496">
    <property type="term" value="P:nicotinamide nucleotide metabolic process"/>
    <property type="evidence" value="ECO:0007669"/>
    <property type="project" value="UniProtKB-UniRule"/>
</dbReference>
<dbReference type="InterPro" id="IPR017953">
    <property type="entry name" value="Carbohydrate_kinase_pred_CS"/>
</dbReference>
<accession>A0A7G9S4N7</accession>
<feature type="binding site" evidence="6">
    <location>
        <position position="109"/>
    </location>
    <ligand>
        <name>(6S)-NADPHX</name>
        <dbReference type="ChEBI" id="CHEBI:64076"/>
    </ligand>
</feature>
<evidence type="ECO:0000256" key="3">
    <source>
        <dbReference type="ARBA" id="ARBA00022857"/>
    </source>
</evidence>
<comment type="catalytic activity">
    <reaction evidence="6">
        <text>(6S)-NADHX + ADP = AMP + phosphate + NADH + H(+)</text>
        <dbReference type="Rhea" id="RHEA:32223"/>
        <dbReference type="ChEBI" id="CHEBI:15378"/>
        <dbReference type="ChEBI" id="CHEBI:43474"/>
        <dbReference type="ChEBI" id="CHEBI:57945"/>
        <dbReference type="ChEBI" id="CHEBI:64074"/>
        <dbReference type="ChEBI" id="CHEBI:456215"/>
        <dbReference type="ChEBI" id="CHEBI:456216"/>
        <dbReference type="EC" id="4.2.1.136"/>
    </reaction>
</comment>
<dbReference type="KEGG" id="ldn:H9L06_11500"/>
<evidence type="ECO:0000313" key="9">
    <source>
        <dbReference type="Proteomes" id="UP000515934"/>
    </source>
</evidence>
<evidence type="ECO:0000256" key="5">
    <source>
        <dbReference type="ARBA" id="ARBA00023239"/>
    </source>
</evidence>
<feature type="binding site" evidence="6">
    <location>
        <position position="228"/>
    </location>
    <ligand>
        <name>AMP</name>
        <dbReference type="ChEBI" id="CHEBI:456215"/>
    </ligand>
</feature>
<dbReference type="Gene3D" id="3.40.1190.20">
    <property type="match status" value="1"/>
</dbReference>
<dbReference type="PROSITE" id="PS01050">
    <property type="entry name" value="YJEF_C_2"/>
    <property type="match status" value="1"/>
</dbReference>
<dbReference type="PANTHER" id="PTHR12592:SF0">
    <property type="entry name" value="ATP-DEPENDENT (S)-NAD(P)H-HYDRATE DEHYDRATASE"/>
    <property type="match status" value="1"/>
</dbReference>
<feature type="domain" description="YjeF C-terminal" evidence="7">
    <location>
        <begin position="8"/>
        <end position="299"/>
    </location>
</feature>
<dbReference type="AlphaFoldDB" id="A0A7G9S4N7"/>
<comment type="similarity">
    <text evidence="6">Belongs to the NnrD/CARKD family.</text>
</comment>
<keyword evidence="1 6" id="KW-0547">Nucleotide-binding</keyword>
<evidence type="ECO:0000256" key="1">
    <source>
        <dbReference type="ARBA" id="ARBA00022741"/>
    </source>
</evidence>
<dbReference type="InterPro" id="IPR000631">
    <property type="entry name" value="CARKD"/>
</dbReference>
<keyword evidence="2 6" id="KW-0067">ATP-binding</keyword>
<comment type="cofactor">
    <cofactor evidence="6">
        <name>Mg(2+)</name>
        <dbReference type="ChEBI" id="CHEBI:18420"/>
    </cofactor>
</comment>
<gene>
    <name evidence="6" type="primary">nnrD</name>
    <name evidence="8" type="ORF">H9L06_11500</name>
</gene>
<comment type="catalytic activity">
    <reaction evidence="6">
        <text>(6S)-NADPHX + ADP = AMP + phosphate + NADPH + H(+)</text>
        <dbReference type="Rhea" id="RHEA:32235"/>
        <dbReference type="ChEBI" id="CHEBI:15378"/>
        <dbReference type="ChEBI" id="CHEBI:43474"/>
        <dbReference type="ChEBI" id="CHEBI:57783"/>
        <dbReference type="ChEBI" id="CHEBI:64076"/>
        <dbReference type="ChEBI" id="CHEBI:456215"/>
        <dbReference type="ChEBI" id="CHEBI:456216"/>
        <dbReference type="EC" id="4.2.1.136"/>
    </reaction>
</comment>
<keyword evidence="3 6" id="KW-0521">NADP</keyword>
<proteinExistence type="inferred from homology"/>
<dbReference type="Pfam" id="PF01256">
    <property type="entry name" value="Carb_kinase"/>
    <property type="match status" value="1"/>
</dbReference>
<dbReference type="HAMAP" id="MF_01965">
    <property type="entry name" value="NADHX_dehydratase"/>
    <property type="match status" value="1"/>
</dbReference>
<comment type="function">
    <text evidence="6">Catalyzes the dehydration of the S-form of NAD(P)HX at the expense of ADP, which is converted to AMP. Together with NAD(P)HX epimerase, which catalyzes the epimerization of the S- and R-forms, the enzyme allows the repair of both epimers of NAD(P)HX, a damaged form of NAD(P)H that is a result of enzymatic or heat-dependent hydration.</text>
</comment>
<dbReference type="GO" id="GO:0052855">
    <property type="term" value="F:ADP-dependent NAD(P)H-hydrate dehydratase activity"/>
    <property type="evidence" value="ECO:0007669"/>
    <property type="project" value="UniProtKB-UniRule"/>
</dbReference>